<evidence type="ECO:0000256" key="2">
    <source>
        <dbReference type="ARBA" id="ARBA00022741"/>
    </source>
</evidence>
<dbReference type="PROSITE" id="PS50162">
    <property type="entry name" value="RECA_2"/>
    <property type="match status" value="1"/>
</dbReference>
<evidence type="ECO:0000256" key="11">
    <source>
        <dbReference type="HAMAP-Rule" id="MF_01498"/>
    </source>
</evidence>
<reference evidence="17 18" key="1">
    <citation type="submission" date="2017-07" db="EMBL/GenBank/DDBJ databases">
        <title>Draft whole genome sequences of clinical Proprionibacteriaceae strains.</title>
        <authorList>
            <person name="Bernier A.-M."/>
            <person name="Bernard K."/>
            <person name="Domingo M.-C."/>
        </authorList>
    </citation>
    <scope>NUCLEOTIDE SEQUENCE [LARGE SCALE GENOMIC DNA]</scope>
    <source>
        <strain evidence="16 17">NML 150081</strain>
        <strain evidence="15 18">NML 160184</strain>
    </source>
</reference>
<evidence type="ECO:0000313" key="18">
    <source>
        <dbReference type="Proteomes" id="UP000216533"/>
    </source>
</evidence>
<dbReference type="Pfam" id="PF13481">
    <property type="entry name" value="AAA_25"/>
    <property type="match status" value="1"/>
</dbReference>
<name>A0A255E949_9ACTN</name>
<evidence type="ECO:0000256" key="12">
    <source>
        <dbReference type="NCBIfam" id="TIGR00416"/>
    </source>
</evidence>
<dbReference type="SUPFAM" id="SSF52540">
    <property type="entry name" value="P-loop containing nucleoside triphosphate hydrolases"/>
    <property type="match status" value="1"/>
</dbReference>
<dbReference type="PANTHER" id="PTHR32472:SF10">
    <property type="entry name" value="DNA REPAIR PROTEIN RADA-LIKE PROTEIN"/>
    <property type="match status" value="1"/>
</dbReference>
<evidence type="ECO:0000256" key="9">
    <source>
        <dbReference type="ARBA" id="ARBA00023125"/>
    </source>
</evidence>
<evidence type="ECO:0000313" key="16">
    <source>
        <dbReference type="EMBL" id="OYN92579.1"/>
    </source>
</evidence>
<dbReference type="NCBIfam" id="TIGR00416">
    <property type="entry name" value="sms"/>
    <property type="match status" value="1"/>
</dbReference>
<dbReference type="Gene3D" id="3.40.50.300">
    <property type="entry name" value="P-loop containing nucleotide triphosphate hydrolases"/>
    <property type="match status" value="1"/>
</dbReference>
<comment type="function">
    <text evidence="13">DNA-dependent ATPase involved in processing of recombination intermediates, plays a role in repairing DNA breaks. Stimulates the branch migration of RecA-mediated strand transfer reactions, allowing the 3' invading strand to extend heteroduplex DNA faster. Binds ssDNA in the presence of ADP but not other nucleotides, has ATPase activity that is stimulated by ssDNA and various branched DNA structures, but inhibited by SSB. Does not have RecA's homology-searching function.</text>
</comment>
<dbReference type="GO" id="GO:0008270">
    <property type="term" value="F:zinc ion binding"/>
    <property type="evidence" value="ECO:0007669"/>
    <property type="project" value="UniProtKB-KW"/>
</dbReference>
<dbReference type="AlphaFoldDB" id="A0A255E949"/>
<dbReference type="GO" id="GO:0000725">
    <property type="term" value="P:recombinational repair"/>
    <property type="evidence" value="ECO:0007669"/>
    <property type="project" value="UniProtKB-UniRule"/>
</dbReference>
<feature type="short sequence motif" description="RadA KNRFG motif" evidence="11">
    <location>
        <begin position="251"/>
        <end position="255"/>
    </location>
</feature>
<dbReference type="Proteomes" id="UP000216533">
    <property type="component" value="Unassembled WGS sequence"/>
</dbReference>
<evidence type="ECO:0000256" key="10">
    <source>
        <dbReference type="ARBA" id="ARBA00023204"/>
    </source>
</evidence>
<feature type="region of interest" description="Lon-protease-like" evidence="11">
    <location>
        <begin position="351"/>
        <end position="464"/>
    </location>
</feature>
<evidence type="ECO:0000256" key="6">
    <source>
        <dbReference type="ARBA" id="ARBA00022833"/>
    </source>
</evidence>
<sequence>MATKTKKPGFHCTECGWTSLKWVGRCGECQAWGSITEDAAPKLRHVASQVPTSKAVPITEVEAGAARRTPTGIGELDRVLGDGLVPGAVALLAGEPGVGKSTLLLEVAARWAERGRRTLYVTGEESAAQVRMRAGRTGGLADELYLAAETDLGTILGHVEEVEPSLMVVDSVQTIGTAEADGSPGGVTQVREVTGALVRVAKRRGMAVMIVGHVTKDGAIAGPRLLEHLVDVVLSFEGERHSGFRMVRATKNRFGPADEVGCFEMVESGIVEVPDPSGLFTSGLEATAPGTCLSVAMEGRRPLMTEVQALVATASNQNNPRRITHGVDHSRVAMVLAVLEQRLRLPVQTRDVYVSTVGGARMAEPAADLAIAVAVASAFLQRPAQLSSESSHPVVALGEVGLAGELRRVPGTDRRVAEARRLGYADCVVPQAGSDRAEGKRVERVRTADTVRNALWSLGLIKGD</sequence>
<comment type="caution">
    <text evidence="15">The sequence shown here is derived from an EMBL/GenBank/DDBJ whole genome shotgun (WGS) entry which is preliminary data.</text>
</comment>
<keyword evidence="1 11" id="KW-0479">Metal-binding</keyword>
<keyword evidence="7 11" id="KW-0067">ATP-binding</keyword>
<accession>A0A255ELZ9</accession>
<evidence type="ECO:0000256" key="13">
    <source>
        <dbReference type="RuleBase" id="RU003555"/>
    </source>
</evidence>
<keyword evidence="2 11" id="KW-0547">Nucleotide-binding</keyword>
<accession>A0A255E949</accession>
<evidence type="ECO:0000313" key="17">
    <source>
        <dbReference type="Proteomes" id="UP000216300"/>
    </source>
</evidence>
<comment type="function">
    <text evidence="11">Plays a role in repairing double-strand DNA breaks, probably involving stabilizing or processing branched DNA or blocked replication forks.</text>
</comment>
<dbReference type="Proteomes" id="UP000216300">
    <property type="component" value="Unassembled WGS sequence"/>
</dbReference>
<evidence type="ECO:0000256" key="5">
    <source>
        <dbReference type="ARBA" id="ARBA00022801"/>
    </source>
</evidence>
<dbReference type="Pfam" id="PF13541">
    <property type="entry name" value="ChlI"/>
    <property type="match status" value="1"/>
</dbReference>
<organism evidence="15 18">
    <name type="scientific">Parenemella sanctibonifatiensis</name>
    <dbReference type="NCBI Taxonomy" id="2016505"/>
    <lineage>
        <taxon>Bacteria</taxon>
        <taxon>Bacillati</taxon>
        <taxon>Actinomycetota</taxon>
        <taxon>Actinomycetes</taxon>
        <taxon>Propionibacteriales</taxon>
        <taxon>Propionibacteriaceae</taxon>
        <taxon>Parenemella</taxon>
    </lineage>
</organism>
<comment type="domain">
    <text evidence="11">The middle region has homology to RecA with ATPase motifs including the RadA KNRFG motif, while the C-terminus is homologous to Lon protease.</text>
</comment>
<keyword evidence="10 11" id="KW-0234">DNA repair</keyword>
<dbReference type="InterPro" id="IPR041166">
    <property type="entry name" value="Rubredoxin_2"/>
</dbReference>
<proteinExistence type="inferred from homology"/>
<dbReference type="FunFam" id="3.40.50.300:FF:000050">
    <property type="entry name" value="DNA repair protein RadA"/>
    <property type="match status" value="1"/>
</dbReference>
<dbReference type="Pfam" id="PF18073">
    <property type="entry name" value="Zn_ribbon_LapB"/>
    <property type="match status" value="1"/>
</dbReference>
<dbReference type="InterPro" id="IPR020588">
    <property type="entry name" value="RecA_ATP-bd"/>
</dbReference>
<keyword evidence="5" id="KW-0378">Hydrolase</keyword>
<evidence type="ECO:0000256" key="7">
    <source>
        <dbReference type="ARBA" id="ARBA00022840"/>
    </source>
</evidence>
<dbReference type="GO" id="GO:0005524">
    <property type="term" value="F:ATP binding"/>
    <property type="evidence" value="ECO:0007669"/>
    <property type="project" value="UniProtKB-UniRule"/>
</dbReference>
<keyword evidence="9 11" id="KW-0238">DNA-binding</keyword>
<feature type="domain" description="RecA family profile 1" evidence="14">
    <location>
        <begin position="65"/>
        <end position="214"/>
    </location>
</feature>
<comment type="similarity">
    <text evidence="11 13">Belongs to the RecA family. RadA subfamily.</text>
</comment>
<dbReference type="GO" id="GO:0005829">
    <property type="term" value="C:cytosol"/>
    <property type="evidence" value="ECO:0007669"/>
    <property type="project" value="TreeGrafter"/>
</dbReference>
<evidence type="ECO:0000313" key="15">
    <source>
        <dbReference type="EMBL" id="OYN84653.1"/>
    </source>
</evidence>
<dbReference type="InterPro" id="IPR003593">
    <property type="entry name" value="AAA+_ATPase"/>
</dbReference>
<dbReference type="CDD" id="cd01121">
    <property type="entry name" value="RadA_SMS_N"/>
    <property type="match status" value="1"/>
</dbReference>
<keyword evidence="3 11" id="KW-0227">DNA damage</keyword>
<dbReference type="GO" id="GO:0140664">
    <property type="term" value="F:ATP-dependent DNA damage sensor activity"/>
    <property type="evidence" value="ECO:0007669"/>
    <property type="project" value="InterPro"/>
</dbReference>
<dbReference type="InterPro" id="IPR020568">
    <property type="entry name" value="Ribosomal_Su5_D2-typ_SF"/>
</dbReference>
<dbReference type="SUPFAM" id="SSF54211">
    <property type="entry name" value="Ribosomal protein S5 domain 2-like"/>
    <property type="match status" value="1"/>
</dbReference>
<keyword evidence="4 13" id="KW-0863">Zinc-finger</keyword>
<dbReference type="EMBL" id="NMVI01000027">
    <property type="protein sequence ID" value="OYN84653.1"/>
    <property type="molecule type" value="Genomic_DNA"/>
</dbReference>
<dbReference type="Gene3D" id="3.30.230.10">
    <property type="match status" value="1"/>
</dbReference>
<feature type="binding site" evidence="11">
    <location>
        <begin position="94"/>
        <end position="101"/>
    </location>
    <ligand>
        <name>ATP</name>
        <dbReference type="ChEBI" id="CHEBI:30616"/>
    </ligand>
</feature>
<evidence type="ECO:0000256" key="4">
    <source>
        <dbReference type="ARBA" id="ARBA00022771"/>
    </source>
</evidence>
<dbReference type="InterPro" id="IPR027417">
    <property type="entry name" value="P-loop_NTPase"/>
</dbReference>
<evidence type="ECO:0000256" key="3">
    <source>
        <dbReference type="ARBA" id="ARBA00022763"/>
    </source>
</evidence>
<keyword evidence="8 11" id="KW-0346">Stress response</keyword>
<evidence type="ECO:0000256" key="8">
    <source>
        <dbReference type="ARBA" id="ARBA00023016"/>
    </source>
</evidence>
<dbReference type="PANTHER" id="PTHR32472">
    <property type="entry name" value="DNA REPAIR PROTEIN RADA"/>
    <property type="match status" value="1"/>
</dbReference>
<dbReference type="GO" id="GO:0003684">
    <property type="term" value="F:damaged DNA binding"/>
    <property type="evidence" value="ECO:0007669"/>
    <property type="project" value="InterPro"/>
</dbReference>
<protein>
    <recommendedName>
        <fullName evidence="11 12">DNA repair protein RadA</fullName>
    </recommendedName>
</protein>
<dbReference type="PRINTS" id="PR01874">
    <property type="entry name" value="DNAREPAIRADA"/>
</dbReference>
<evidence type="ECO:0000256" key="1">
    <source>
        <dbReference type="ARBA" id="ARBA00022723"/>
    </source>
</evidence>
<dbReference type="RefSeq" id="WP_094451715.1">
    <property type="nucleotide sequence ID" value="NZ_NMVI01000027.1"/>
</dbReference>
<dbReference type="InterPro" id="IPR004504">
    <property type="entry name" value="DNA_repair_RadA"/>
</dbReference>
<dbReference type="InterPro" id="IPR014721">
    <property type="entry name" value="Ribsml_uS5_D2-typ_fold_subgr"/>
</dbReference>
<gene>
    <name evidence="11" type="primary">radA</name>
    <name evidence="16" type="ORF">CGZ91_03635</name>
    <name evidence="15" type="ORF">CGZ92_12535</name>
</gene>
<evidence type="ECO:0000259" key="14">
    <source>
        <dbReference type="PROSITE" id="PS50162"/>
    </source>
</evidence>
<dbReference type="EMBL" id="NMVJ01000001">
    <property type="protein sequence ID" value="OYN92579.1"/>
    <property type="molecule type" value="Genomic_DNA"/>
</dbReference>
<keyword evidence="17" id="KW-1185">Reference proteome</keyword>
<dbReference type="SMART" id="SM00382">
    <property type="entry name" value="AAA"/>
    <property type="match status" value="1"/>
</dbReference>
<dbReference type="HAMAP" id="MF_01498">
    <property type="entry name" value="RadA_bact"/>
    <property type="match status" value="1"/>
</dbReference>
<dbReference type="OrthoDB" id="9803906at2"/>
<keyword evidence="6 13" id="KW-0862">Zinc</keyword>
<dbReference type="GO" id="GO:0016787">
    <property type="term" value="F:hydrolase activity"/>
    <property type="evidence" value="ECO:0007669"/>
    <property type="project" value="UniProtKB-KW"/>
</dbReference>